<proteinExistence type="predicted"/>
<dbReference type="GeneID" id="17251517"/>
<dbReference type="EnsemblProtists" id="EOD05426">
    <property type="protein sequence ID" value="EOD05426"/>
    <property type="gene ID" value="EMIHUDRAFT_433191"/>
</dbReference>
<reference evidence="1" key="2">
    <citation type="submission" date="2024-10" db="UniProtKB">
        <authorList>
            <consortium name="EnsemblProtists"/>
        </authorList>
    </citation>
    <scope>IDENTIFICATION</scope>
</reference>
<dbReference type="RefSeq" id="XP_005757855.1">
    <property type="nucleotide sequence ID" value="XM_005757798.1"/>
</dbReference>
<dbReference type="HOGENOM" id="CLU_2488121_0_0_1"/>
<dbReference type="AlphaFoldDB" id="A0A0D3I2E1"/>
<accession>A0A0D3I2E1</accession>
<name>A0A0D3I2E1_EMIH1</name>
<sequence>MARSVGVGTLNYNWSVAPLQPGLNRRLERFFFGKLVQPTAVAKALGGVPQVGYTHIVHHHHAYDDFGGLAALHRACARANEPGVSIM</sequence>
<keyword evidence="2" id="KW-1185">Reference proteome</keyword>
<reference evidence="2" key="1">
    <citation type="journal article" date="2013" name="Nature">
        <title>Pan genome of the phytoplankton Emiliania underpins its global distribution.</title>
        <authorList>
            <person name="Read B.A."/>
            <person name="Kegel J."/>
            <person name="Klute M.J."/>
            <person name="Kuo A."/>
            <person name="Lefebvre S.C."/>
            <person name="Maumus F."/>
            <person name="Mayer C."/>
            <person name="Miller J."/>
            <person name="Monier A."/>
            <person name="Salamov A."/>
            <person name="Young J."/>
            <person name="Aguilar M."/>
            <person name="Claverie J.M."/>
            <person name="Frickenhaus S."/>
            <person name="Gonzalez K."/>
            <person name="Herman E.K."/>
            <person name="Lin Y.C."/>
            <person name="Napier J."/>
            <person name="Ogata H."/>
            <person name="Sarno A.F."/>
            <person name="Shmutz J."/>
            <person name="Schroeder D."/>
            <person name="de Vargas C."/>
            <person name="Verret F."/>
            <person name="von Dassow P."/>
            <person name="Valentin K."/>
            <person name="Van de Peer Y."/>
            <person name="Wheeler G."/>
            <person name="Dacks J.B."/>
            <person name="Delwiche C.F."/>
            <person name="Dyhrman S.T."/>
            <person name="Glockner G."/>
            <person name="John U."/>
            <person name="Richards T."/>
            <person name="Worden A.Z."/>
            <person name="Zhang X."/>
            <person name="Grigoriev I.V."/>
            <person name="Allen A.E."/>
            <person name="Bidle K."/>
            <person name="Borodovsky M."/>
            <person name="Bowler C."/>
            <person name="Brownlee C."/>
            <person name="Cock J.M."/>
            <person name="Elias M."/>
            <person name="Gladyshev V.N."/>
            <person name="Groth M."/>
            <person name="Guda C."/>
            <person name="Hadaegh A."/>
            <person name="Iglesias-Rodriguez M.D."/>
            <person name="Jenkins J."/>
            <person name="Jones B.M."/>
            <person name="Lawson T."/>
            <person name="Leese F."/>
            <person name="Lindquist E."/>
            <person name="Lobanov A."/>
            <person name="Lomsadze A."/>
            <person name="Malik S.B."/>
            <person name="Marsh M.E."/>
            <person name="Mackinder L."/>
            <person name="Mock T."/>
            <person name="Mueller-Roeber B."/>
            <person name="Pagarete A."/>
            <person name="Parker M."/>
            <person name="Probert I."/>
            <person name="Quesneville H."/>
            <person name="Raines C."/>
            <person name="Rensing S.A."/>
            <person name="Riano-Pachon D.M."/>
            <person name="Richier S."/>
            <person name="Rokitta S."/>
            <person name="Shiraiwa Y."/>
            <person name="Soanes D.M."/>
            <person name="van der Giezen M."/>
            <person name="Wahlund T.M."/>
            <person name="Williams B."/>
            <person name="Wilson W."/>
            <person name="Wolfe G."/>
            <person name="Wurch L.L."/>
        </authorList>
    </citation>
    <scope>NUCLEOTIDE SEQUENCE</scope>
</reference>
<evidence type="ECO:0000313" key="1">
    <source>
        <dbReference type="EnsemblProtists" id="EOD05426"/>
    </source>
</evidence>
<organism evidence="1 2">
    <name type="scientific">Emiliania huxleyi (strain CCMP1516)</name>
    <dbReference type="NCBI Taxonomy" id="280463"/>
    <lineage>
        <taxon>Eukaryota</taxon>
        <taxon>Haptista</taxon>
        <taxon>Haptophyta</taxon>
        <taxon>Prymnesiophyceae</taxon>
        <taxon>Isochrysidales</taxon>
        <taxon>Noelaerhabdaceae</taxon>
        <taxon>Emiliania</taxon>
    </lineage>
</organism>
<dbReference type="KEGG" id="ehx:EMIHUDRAFT_433191"/>
<evidence type="ECO:0000313" key="2">
    <source>
        <dbReference type="Proteomes" id="UP000013827"/>
    </source>
</evidence>
<protein>
    <submittedName>
        <fullName evidence="1">Uncharacterized protein</fullName>
    </submittedName>
</protein>
<dbReference type="PaxDb" id="2903-EOD05426"/>
<dbReference type="Proteomes" id="UP000013827">
    <property type="component" value="Unassembled WGS sequence"/>
</dbReference>